<dbReference type="AlphaFoldDB" id="S6A5X2"/>
<dbReference type="KEGG" id="thb:N186_07420"/>
<dbReference type="Gene3D" id="3.90.960.10">
    <property type="entry name" value="YbaK/aminoacyl-tRNA synthetase-associated domain"/>
    <property type="match status" value="1"/>
</dbReference>
<evidence type="ECO:0000313" key="3">
    <source>
        <dbReference type="Proteomes" id="UP000015543"/>
    </source>
</evidence>
<protein>
    <recommendedName>
        <fullName evidence="1">YbaK/aminoacyl-tRNA synthetase-associated domain-containing protein</fullName>
    </recommendedName>
</protein>
<dbReference type="PANTHER" id="PTHR30411">
    <property type="entry name" value="CYTOPLASMIC PROTEIN"/>
    <property type="match status" value="1"/>
</dbReference>
<dbReference type="Proteomes" id="UP000015543">
    <property type="component" value="Chromosome"/>
</dbReference>
<feature type="domain" description="YbaK/aminoacyl-tRNA synthetase-associated" evidence="1">
    <location>
        <begin position="44"/>
        <end position="161"/>
    </location>
</feature>
<dbReference type="PANTHER" id="PTHR30411:SF1">
    <property type="entry name" value="CYTOPLASMIC PROTEIN"/>
    <property type="match status" value="1"/>
</dbReference>
<dbReference type="GO" id="GO:0002161">
    <property type="term" value="F:aminoacyl-tRNA deacylase activity"/>
    <property type="evidence" value="ECO:0007669"/>
    <property type="project" value="InterPro"/>
</dbReference>
<dbReference type="PATRIC" id="fig|1365176.7.peg.1465"/>
<accession>S6A5X2</accession>
<sequence>MLLEKMFKSLGETGEEKMVAMLGVEDLKKYLDSIGIRYMIVEVPEAATSGQASRSLGIGLERIAKTVVFKSDSGETLLVVVRADKKVDQGRLAKMLGYKKLRLATFEEVVEDTGYPPGGVPPVGHKKKLTVYVDSKLLGGDFYFVGGGDDKHLLEVSLREIAERGFALPLDVPVKSENNA</sequence>
<name>S6A5X2_9CREN</name>
<dbReference type="InterPro" id="IPR007214">
    <property type="entry name" value="YbaK/aa-tRNA-synth-assoc-dom"/>
</dbReference>
<keyword evidence="3" id="KW-1185">Reference proteome</keyword>
<gene>
    <name evidence="2" type="ORF">N186_07420</name>
</gene>
<reference evidence="2 3" key="1">
    <citation type="journal article" date="2013" name="Genome Announc.">
        <title>Complete Genomic Sequence of 'Thermofilum adornatus' Strain 1910bT, a Hyperthermophilic Anaerobic Organotrophic Crenarchaeon.</title>
        <authorList>
            <person name="Dominova I.N."/>
            <person name="Kublanov I.V."/>
            <person name="Podosokorskaya O.A."/>
            <person name="Derbikova K.S."/>
            <person name="Patrushev M.V."/>
            <person name="Toshchakov S.V."/>
        </authorList>
    </citation>
    <scope>NUCLEOTIDE SEQUENCE [LARGE SCALE GENOMIC DNA]</scope>
    <source>
        <strain evidence="3">1910b</strain>
    </source>
</reference>
<dbReference type="EMBL" id="CP006646">
    <property type="protein sequence ID" value="AGT35822.1"/>
    <property type="molecule type" value="Genomic_DNA"/>
</dbReference>
<proteinExistence type="predicted"/>
<dbReference type="InterPro" id="IPR036754">
    <property type="entry name" value="YbaK/aa-tRNA-synt-asso_dom_sf"/>
</dbReference>
<dbReference type="eggNOG" id="arCOG04332">
    <property type="taxonomic scope" value="Archaea"/>
</dbReference>
<organism evidence="2 3">
    <name type="scientific">Thermofilum adornatum</name>
    <dbReference type="NCBI Taxonomy" id="1365176"/>
    <lineage>
        <taxon>Archaea</taxon>
        <taxon>Thermoproteota</taxon>
        <taxon>Thermoprotei</taxon>
        <taxon>Thermofilales</taxon>
        <taxon>Thermofilaceae</taxon>
        <taxon>Thermofilum</taxon>
    </lineage>
</organism>
<dbReference type="SUPFAM" id="SSF55826">
    <property type="entry name" value="YbaK/ProRS associated domain"/>
    <property type="match status" value="1"/>
</dbReference>
<evidence type="ECO:0000259" key="1">
    <source>
        <dbReference type="Pfam" id="PF04073"/>
    </source>
</evidence>
<dbReference type="HOGENOM" id="CLU_094875_0_2_2"/>
<dbReference type="CDD" id="cd04333">
    <property type="entry name" value="ProX_deacylase"/>
    <property type="match status" value="1"/>
</dbReference>
<dbReference type="Pfam" id="PF04073">
    <property type="entry name" value="tRNA_edit"/>
    <property type="match status" value="1"/>
</dbReference>
<evidence type="ECO:0000313" key="2">
    <source>
        <dbReference type="EMBL" id="AGT35822.1"/>
    </source>
</evidence>